<accession>A0A9X1FN68</accession>
<organism evidence="1 2">
    <name type="scientific">Halomarinibacterium sedimenti</name>
    <dbReference type="NCBI Taxonomy" id="2857106"/>
    <lineage>
        <taxon>Bacteria</taxon>
        <taxon>Pseudomonadati</taxon>
        <taxon>Bacteroidota</taxon>
        <taxon>Flavobacteriia</taxon>
        <taxon>Flavobacteriales</taxon>
        <taxon>Flavobacteriaceae</taxon>
        <taxon>Halomarinibacterium</taxon>
    </lineage>
</organism>
<sequence>MKIRFNLSYCLIVIYFLIIGCHSDDLSELSIPILQTSKITNITETTASSGGLVLSDGGTSVIKKGICWDIKSNPSITLSTKTIESQESSLFNSMLSNLVPNQKYYVRAYATNSVGTSYGNEVSFFTNQKNTIIYKKDGRILRLGDPLPLMLDISEDGMVDFTIFVELTANTQGDRLYVGINPIGPNLIKSGPPINENFLNMGLIISEPIGTVINQDLIQGQRWTNDYGALVIRNTFSNGITTYEGSWENSAQIVGIQNNINNSNYFGWIRIEFNKVTEVVTLIDYAFNSTLNHPILSGATNN</sequence>
<reference evidence="1" key="1">
    <citation type="submission" date="2021-07" db="EMBL/GenBank/DDBJ databases">
        <title>Aureisphaera sp. CAU 1614 isolated from sea sediment.</title>
        <authorList>
            <person name="Kim W."/>
        </authorList>
    </citation>
    <scope>NUCLEOTIDE SEQUENCE</scope>
    <source>
        <strain evidence="1">CAU 1614</strain>
    </source>
</reference>
<evidence type="ECO:0008006" key="3">
    <source>
        <dbReference type="Google" id="ProtNLM"/>
    </source>
</evidence>
<evidence type="ECO:0000313" key="2">
    <source>
        <dbReference type="Proteomes" id="UP001138686"/>
    </source>
</evidence>
<dbReference type="EMBL" id="JAHWDP010000002">
    <property type="protein sequence ID" value="MBW2937425.1"/>
    <property type="molecule type" value="Genomic_DNA"/>
</dbReference>
<dbReference type="Proteomes" id="UP001138686">
    <property type="component" value="Unassembled WGS sequence"/>
</dbReference>
<proteinExistence type="predicted"/>
<comment type="caution">
    <text evidence="1">The sequence shown here is derived from an EMBL/GenBank/DDBJ whole genome shotgun (WGS) entry which is preliminary data.</text>
</comment>
<evidence type="ECO:0000313" key="1">
    <source>
        <dbReference type="EMBL" id="MBW2937425.1"/>
    </source>
</evidence>
<dbReference type="AlphaFoldDB" id="A0A9X1FN68"/>
<gene>
    <name evidence="1" type="ORF">KXJ69_04870</name>
</gene>
<dbReference type="RefSeq" id="WP_219051852.1">
    <property type="nucleotide sequence ID" value="NZ_JAHWDP010000002.1"/>
</dbReference>
<name>A0A9X1FN68_9FLAO</name>
<keyword evidence="2" id="KW-1185">Reference proteome</keyword>
<dbReference type="PROSITE" id="PS51257">
    <property type="entry name" value="PROKAR_LIPOPROTEIN"/>
    <property type="match status" value="1"/>
</dbReference>
<protein>
    <recommendedName>
        <fullName evidence="3">Fibronectin type-III domain-containing protein</fullName>
    </recommendedName>
</protein>